<gene>
    <name evidence="1" type="ORF">Tci_926718</name>
</gene>
<feature type="non-terminal residue" evidence="1">
    <location>
        <position position="96"/>
    </location>
</feature>
<proteinExistence type="predicted"/>
<comment type="caution">
    <text evidence="1">The sequence shown here is derived from an EMBL/GenBank/DDBJ whole genome shotgun (WGS) entry which is preliminary data.</text>
</comment>
<dbReference type="EMBL" id="BKCJ011809635">
    <property type="protein sequence ID" value="GFD54749.1"/>
    <property type="molecule type" value="Genomic_DNA"/>
</dbReference>
<dbReference type="AlphaFoldDB" id="A0A699X5H9"/>
<evidence type="ECO:0000313" key="1">
    <source>
        <dbReference type="EMBL" id="GFD54749.1"/>
    </source>
</evidence>
<protein>
    <submittedName>
        <fullName evidence="1">Uncharacterized protein</fullName>
    </submittedName>
</protein>
<name>A0A699X5H9_TANCI</name>
<sequence length="96" mass="11186">DIQPLPVREPPQNSNIRQLIREECCVEASEEQKQIMEDTMLELVKICQEKEFLCIHDDVDDLIERALDSKLLLINSNSQHLDKKEQEVKNVTEQLA</sequence>
<accession>A0A699X5H9</accession>
<organism evidence="1">
    <name type="scientific">Tanacetum cinerariifolium</name>
    <name type="common">Dalmatian daisy</name>
    <name type="synonym">Chrysanthemum cinerariifolium</name>
    <dbReference type="NCBI Taxonomy" id="118510"/>
    <lineage>
        <taxon>Eukaryota</taxon>
        <taxon>Viridiplantae</taxon>
        <taxon>Streptophyta</taxon>
        <taxon>Embryophyta</taxon>
        <taxon>Tracheophyta</taxon>
        <taxon>Spermatophyta</taxon>
        <taxon>Magnoliopsida</taxon>
        <taxon>eudicotyledons</taxon>
        <taxon>Gunneridae</taxon>
        <taxon>Pentapetalae</taxon>
        <taxon>asterids</taxon>
        <taxon>campanulids</taxon>
        <taxon>Asterales</taxon>
        <taxon>Asteraceae</taxon>
        <taxon>Asteroideae</taxon>
        <taxon>Anthemideae</taxon>
        <taxon>Anthemidinae</taxon>
        <taxon>Tanacetum</taxon>
    </lineage>
</organism>
<reference evidence="1" key="1">
    <citation type="journal article" date="2019" name="Sci. Rep.">
        <title>Draft genome of Tanacetum cinerariifolium, the natural source of mosquito coil.</title>
        <authorList>
            <person name="Yamashiro T."/>
            <person name="Shiraishi A."/>
            <person name="Satake H."/>
            <person name="Nakayama K."/>
        </authorList>
    </citation>
    <scope>NUCLEOTIDE SEQUENCE</scope>
</reference>
<feature type="non-terminal residue" evidence="1">
    <location>
        <position position="1"/>
    </location>
</feature>